<comment type="caution">
    <text evidence="3">The sequence shown here is derived from an EMBL/GenBank/DDBJ whole genome shotgun (WGS) entry which is preliminary data.</text>
</comment>
<feature type="transmembrane region" description="Helical" evidence="1">
    <location>
        <begin position="21"/>
        <end position="39"/>
    </location>
</feature>
<dbReference type="Proteomes" id="UP000663869">
    <property type="component" value="Unassembled WGS sequence"/>
</dbReference>
<proteinExistence type="predicted"/>
<dbReference type="EMBL" id="CAJNYU010000325">
    <property type="protein sequence ID" value="CAF3349202.1"/>
    <property type="molecule type" value="Genomic_DNA"/>
</dbReference>
<name>A0A820IDI8_9BILA</name>
<accession>A0A820IDI8</accession>
<sequence length="233" mass="27033">MKTLKYKSKAFLRAFFIQHPLIVYIGLPSLCLIIISNVAHHCLTRLIQVQHCVYFLGIAKDKSDPETTCLCSPLAVCKFACRVEGGFVRDWIVGNYIARPKKDPPDWLEPESNPKIPALNKYLVPSDLDCHLPSHKYFDIDRFLDTMHKYRIECTVFREDWRHVLLLDQTAKTGPFTVDLTEPHVALTHDRIDLDVSNLSLENDYRKELDMRVDITYKPYTIELEAIVDNIKE</sequence>
<evidence type="ECO:0000313" key="4">
    <source>
        <dbReference type="Proteomes" id="UP000663862"/>
    </source>
</evidence>
<dbReference type="EMBL" id="CAJOBQ010000261">
    <property type="protein sequence ID" value="CAF4310368.1"/>
    <property type="molecule type" value="Genomic_DNA"/>
</dbReference>
<reference evidence="3" key="1">
    <citation type="submission" date="2021-02" db="EMBL/GenBank/DDBJ databases">
        <authorList>
            <person name="Nowell W R."/>
        </authorList>
    </citation>
    <scope>NUCLEOTIDE SEQUENCE</scope>
</reference>
<evidence type="ECO:0000313" key="2">
    <source>
        <dbReference type="EMBL" id="CAF3349202.1"/>
    </source>
</evidence>
<protein>
    <submittedName>
        <fullName evidence="3">Uncharacterized protein</fullName>
    </submittedName>
</protein>
<evidence type="ECO:0000256" key="1">
    <source>
        <dbReference type="SAM" id="Phobius"/>
    </source>
</evidence>
<keyword evidence="1" id="KW-1133">Transmembrane helix</keyword>
<organism evidence="3 4">
    <name type="scientific">Rotaria socialis</name>
    <dbReference type="NCBI Taxonomy" id="392032"/>
    <lineage>
        <taxon>Eukaryota</taxon>
        <taxon>Metazoa</taxon>
        <taxon>Spiralia</taxon>
        <taxon>Gnathifera</taxon>
        <taxon>Rotifera</taxon>
        <taxon>Eurotatoria</taxon>
        <taxon>Bdelloidea</taxon>
        <taxon>Philodinida</taxon>
        <taxon>Philodinidae</taxon>
        <taxon>Rotaria</taxon>
    </lineage>
</organism>
<dbReference type="AlphaFoldDB" id="A0A820IDI8"/>
<keyword evidence="1" id="KW-0812">Transmembrane</keyword>
<dbReference type="Proteomes" id="UP000663862">
    <property type="component" value="Unassembled WGS sequence"/>
</dbReference>
<gene>
    <name evidence="2" type="ORF">FME351_LOCUS4323</name>
    <name evidence="3" type="ORF">TSG867_LOCUS6856</name>
</gene>
<evidence type="ECO:0000313" key="3">
    <source>
        <dbReference type="EMBL" id="CAF4310368.1"/>
    </source>
</evidence>
<keyword evidence="1" id="KW-0472">Membrane</keyword>